<sequence length="748" mass="82320">MSSHTAVPPVHAMPMADSETPDLLCHLSPERYRPYQDSYHMHATPVAGSETRDLLRRLSPERHRPERHHPYQDSYQQRRLGSRTALRTSLSALQQLLYPILGVAKCGNESISNMPPPAATSLILKPASENQGCYPSPNPAIAPSVPHTNTSYASSSSFTDTSTTIANPLPPCISTAPSCTTTAPINEQHPSTLNICSWNLNGTSDSNSSYPDFSKMLENIDVFFIQEPHCYLHDNIPTPDGFVAYTRSRPCSDLAFLWGGVATLLRSDLLTVEINVMGDFNARTGISRASTDHPIRISLDSKAPGNRGKRLLECLGACNTVILNGSDGVPGHHFSFTEHSNAGKNNDGKIVYNSSVIDYALASYECCSLTLVQYWLTHLYHLFALFLRLWLLCGGLRGIQSLSEPVLDIDEILHTDPPSLPDQWHKIYGLASLPPSPCQPLLIHIDGTCSNPGHHGAAAGSGIFFGDGNVLNSSKHVVREQSNSLQTTVPLTSIPPLSTSSTHSPTGLPSERKNARGRSLRHRLQTVMRDHIVEASASPAAFWKLYKKLHYPILPPPLISLHDLLNCFKPCLNPPDPLSAHFNAERLEQQNEHAHHRSWSSAPSIFPCLNAEVSVADIEAVKAYLSLHPHSSTCSIDDLSYSLILNLDNSDLCRLYRDCFHTGSVPSRWLVTLLSALPKRRKNLSDPNNYRAITLESCLLKFGTLIVLHKLTKATEDGNLIPPSQNGFHAGHRTHNNTFVLRSLIECA</sequence>
<dbReference type="AlphaFoldDB" id="A0A8H5FC07"/>
<name>A0A8H5FC07_9AGAR</name>
<feature type="region of interest" description="Disordered" evidence="1">
    <location>
        <begin position="482"/>
        <end position="519"/>
    </location>
</feature>
<dbReference type="InterPro" id="IPR036691">
    <property type="entry name" value="Endo/exonu/phosph_ase_sf"/>
</dbReference>
<protein>
    <recommendedName>
        <fullName evidence="2">Endonuclease/exonuclease/phosphatase domain-containing protein</fullName>
    </recommendedName>
</protein>
<dbReference type="SUPFAM" id="SSF56219">
    <property type="entry name" value="DNase I-like"/>
    <property type="match status" value="1"/>
</dbReference>
<accession>A0A8H5FC07</accession>
<evidence type="ECO:0000313" key="3">
    <source>
        <dbReference type="EMBL" id="KAF5331289.1"/>
    </source>
</evidence>
<comment type="caution">
    <text evidence="3">The sequence shown here is derived from an EMBL/GenBank/DDBJ whole genome shotgun (WGS) entry which is preliminary data.</text>
</comment>
<dbReference type="Proteomes" id="UP000559256">
    <property type="component" value="Unassembled WGS sequence"/>
</dbReference>
<reference evidence="3 4" key="1">
    <citation type="journal article" date="2020" name="ISME J.">
        <title>Uncovering the hidden diversity of litter-decomposition mechanisms in mushroom-forming fungi.</title>
        <authorList>
            <person name="Floudas D."/>
            <person name="Bentzer J."/>
            <person name="Ahren D."/>
            <person name="Johansson T."/>
            <person name="Persson P."/>
            <person name="Tunlid A."/>
        </authorList>
    </citation>
    <scope>NUCLEOTIDE SEQUENCE [LARGE SCALE GENOMIC DNA]</scope>
    <source>
        <strain evidence="3 4">CBS 291.85</strain>
    </source>
</reference>
<proteinExistence type="predicted"/>
<evidence type="ECO:0000259" key="2">
    <source>
        <dbReference type="Pfam" id="PF03372"/>
    </source>
</evidence>
<evidence type="ECO:0000313" key="4">
    <source>
        <dbReference type="Proteomes" id="UP000559256"/>
    </source>
</evidence>
<organism evidence="3 4">
    <name type="scientific">Tetrapyrgos nigripes</name>
    <dbReference type="NCBI Taxonomy" id="182062"/>
    <lineage>
        <taxon>Eukaryota</taxon>
        <taxon>Fungi</taxon>
        <taxon>Dikarya</taxon>
        <taxon>Basidiomycota</taxon>
        <taxon>Agaricomycotina</taxon>
        <taxon>Agaricomycetes</taxon>
        <taxon>Agaricomycetidae</taxon>
        <taxon>Agaricales</taxon>
        <taxon>Marasmiineae</taxon>
        <taxon>Marasmiaceae</taxon>
        <taxon>Tetrapyrgos</taxon>
    </lineage>
</organism>
<gene>
    <name evidence="3" type="ORF">D9758_018494</name>
</gene>
<dbReference type="Gene3D" id="3.60.10.10">
    <property type="entry name" value="Endonuclease/exonuclease/phosphatase"/>
    <property type="match status" value="1"/>
</dbReference>
<feature type="region of interest" description="Disordered" evidence="1">
    <location>
        <begin position="60"/>
        <end position="82"/>
    </location>
</feature>
<feature type="compositionally biased region" description="Low complexity" evidence="1">
    <location>
        <begin position="487"/>
        <end position="509"/>
    </location>
</feature>
<dbReference type="InterPro" id="IPR005135">
    <property type="entry name" value="Endo/exonuclease/phosphatase"/>
</dbReference>
<keyword evidence="4" id="KW-1185">Reference proteome</keyword>
<dbReference type="EMBL" id="JAACJM010000329">
    <property type="protein sequence ID" value="KAF5331289.1"/>
    <property type="molecule type" value="Genomic_DNA"/>
</dbReference>
<feature type="compositionally biased region" description="Basic and acidic residues" evidence="1">
    <location>
        <begin position="60"/>
        <end position="71"/>
    </location>
</feature>
<evidence type="ECO:0000256" key="1">
    <source>
        <dbReference type="SAM" id="MobiDB-lite"/>
    </source>
</evidence>
<feature type="compositionally biased region" description="Polar residues" evidence="1">
    <location>
        <begin position="73"/>
        <end position="82"/>
    </location>
</feature>
<feature type="domain" description="Endonuclease/exonuclease/phosphatase" evidence="2">
    <location>
        <begin position="196"/>
        <end position="283"/>
    </location>
</feature>
<dbReference type="Pfam" id="PF03372">
    <property type="entry name" value="Exo_endo_phos"/>
    <property type="match status" value="1"/>
</dbReference>
<dbReference type="OrthoDB" id="3049395at2759"/>